<accession>A0A1L0CKU7</accession>
<evidence type="ECO:0000313" key="1">
    <source>
        <dbReference type="EMBL" id="SGZ39485.1"/>
    </source>
</evidence>
<dbReference type="Gene3D" id="3.40.50.1820">
    <property type="entry name" value="alpha/beta hydrolase"/>
    <property type="match status" value="1"/>
</dbReference>
<sequence length="580" mass="67041">MSTESLDNDKNDTVLNKIFSLSNITPSLIKKEISLNPFNNKSYIKKLKPKTIIDLNKEKSDKHLILEKIERKESISSFEEFLLYKNVKGIKSDRLRAIKKLLKPNPKKIILPQNLISQTPLDYNESIQGNFDEYIYDDLPDDYKPTDLNNNDYIDIENTFSKIKGTIIFTHGYRGSTLRMKDTKERIWIPLKETILDKKSETENPDDNQGGFKRVLSNGSLNLLPLPNNATKQKLLLSPNKPLMEKDDDVMATSILKNIGPIDIMSNLIEKVKKCNKEVHVLEFAYDWRQCLDLSAVELEEFILNNCNINEANRNDIHIVAHSMGGLIAHKVMTLHPMWFKGVVYVGCPSFVSNILGPLRFGDSILYNKKILTPEVSFSFRSSFYFLPQKVKPEGNQKYGRKGSTSSYVFVNDEDFNIKYDLDFFDPKTWIDYKLSPCLSENLRETEFKDIDFEYSVEEHYEYLKKILPLANDFLNSLEYNSNKKTKYPPLAVLYGNNIPTTKGCRMPNEDAIKGSDWDDYFYGRGDGVISEKWLLPEHRGFRKVGKFSSKEGHVSLLNDIEGIARCFDYIINEWNNNKH</sequence>
<keyword evidence="2" id="KW-1185">Reference proteome</keyword>
<dbReference type="SUPFAM" id="SSF53474">
    <property type="entry name" value="alpha/beta-Hydrolases"/>
    <property type="match status" value="1"/>
</dbReference>
<evidence type="ECO:0000313" key="2">
    <source>
        <dbReference type="Proteomes" id="UP000183365"/>
    </source>
</evidence>
<protein>
    <submittedName>
        <fullName evidence="1">Uncharacterized protein</fullName>
    </submittedName>
</protein>
<reference evidence="2" key="1">
    <citation type="submission" date="2016-11" db="EMBL/GenBank/DDBJ databases">
        <authorList>
            <person name="Guldener U."/>
        </authorList>
    </citation>
    <scope>NUCLEOTIDE SEQUENCE [LARGE SCALE GENOMIC DNA]</scope>
</reference>
<name>A0A1L0CKU7_9ASCO</name>
<dbReference type="Proteomes" id="UP000183365">
    <property type="component" value="Unassembled WGS sequence"/>
</dbReference>
<dbReference type="PANTHER" id="PTHR11440">
    <property type="entry name" value="LECITHIN-CHOLESTEROL ACYLTRANSFERASE-RELATED"/>
    <property type="match status" value="1"/>
</dbReference>
<gene>
    <name evidence="1" type="ORF">HGUI_01685</name>
</gene>
<dbReference type="EMBL" id="FQNF01000024">
    <property type="protein sequence ID" value="SGZ39485.1"/>
    <property type="molecule type" value="Genomic_DNA"/>
</dbReference>
<dbReference type="VEuPathDB" id="FungiDB:HGUI_01685"/>
<proteinExistence type="predicted"/>
<dbReference type="OrthoDB" id="10250441at2759"/>
<organism evidence="1 2">
    <name type="scientific">Hanseniaspora guilliermondii</name>
    <dbReference type="NCBI Taxonomy" id="56406"/>
    <lineage>
        <taxon>Eukaryota</taxon>
        <taxon>Fungi</taxon>
        <taxon>Dikarya</taxon>
        <taxon>Ascomycota</taxon>
        <taxon>Saccharomycotina</taxon>
        <taxon>Saccharomycetes</taxon>
        <taxon>Saccharomycodales</taxon>
        <taxon>Saccharomycodaceae</taxon>
        <taxon>Hanseniaspora</taxon>
    </lineage>
</organism>
<dbReference type="AlphaFoldDB" id="A0A1L0CKU7"/>
<dbReference type="InterPro" id="IPR029058">
    <property type="entry name" value="AB_hydrolase_fold"/>
</dbReference>